<dbReference type="RefSeq" id="WP_382395692.1">
    <property type="nucleotide sequence ID" value="NZ_JBHTCQ010000003.1"/>
</dbReference>
<comment type="caution">
    <text evidence="3">The sequence shown here is derived from an EMBL/GenBank/DDBJ whole genome shotgun (WGS) entry which is preliminary data.</text>
</comment>
<evidence type="ECO:0000256" key="1">
    <source>
        <dbReference type="SAM" id="MobiDB-lite"/>
    </source>
</evidence>
<protein>
    <recommendedName>
        <fullName evidence="5">SAF domain-containing protein</fullName>
    </recommendedName>
</protein>
<evidence type="ECO:0000313" key="4">
    <source>
        <dbReference type="Proteomes" id="UP001596455"/>
    </source>
</evidence>
<dbReference type="Proteomes" id="UP001596455">
    <property type="component" value="Unassembled WGS sequence"/>
</dbReference>
<keyword evidence="4" id="KW-1185">Reference proteome</keyword>
<feature type="transmembrane region" description="Helical" evidence="2">
    <location>
        <begin position="21"/>
        <end position="40"/>
    </location>
</feature>
<evidence type="ECO:0008006" key="5">
    <source>
        <dbReference type="Google" id="ProtNLM"/>
    </source>
</evidence>
<gene>
    <name evidence="3" type="ORF">ACFQQL_14690</name>
</gene>
<keyword evidence="2" id="KW-0472">Membrane</keyword>
<evidence type="ECO:0000313" key="3">
    <source>
        <dbReference type="EMBL" id="MFC7406362.1"/>
    </source>
</evidence>
<keyword evidence="2" id="KW-1133">Transmembrane helix</keyword>
<sequence>MSTDDLPQARRLRRPTWRDPRLGVGLLLVGGSVALGTWAVRDAAATVEVYAAADALTPGDVVTGDDLLVREVRLGDDEDLYHLVADGLPERAVAVRTVGPGELVPRAALGGPDAVEVQPVVVDLGLSVPAGLEPGATVDLWLAPAAPVGGAAPSAEPPPDPELLVGGLVVAEILQEDSVIAGADGTSIEVLVPRRDVSTVLAALSGDGRLVAVPTMADTDRPAGGEPEETPDESPTASET</sequence>
<dbReference type="EMBL" id="JBHTCQ010000003">
    <property type="protein sequence ID" value="MFC7406362.1"/>
    <property type="molecule type" value="Genomic_DNA"/>
</dbReference>
<proteinExistence type="predicted"/>
<name>A0ABW2QC59_9MICO</name>
<evidence type="ECO:0000256" key="2">
    <source>
        <dbReference type="SAM" id="Phobius"/>
    </source>
</evidence>
<accession>A0ABW2QC59</accession>
<feature type="region of interest" description="Disordered" evidence="1">
    <location>
        <begin position="215"/>
        <end position="240"/>
    </location>
</feature>
<reference evidence="4" key="1">
    <citation type="journal article" date="2019" name="Int. J. Syst. Evol. Microbiol.">
        <title>The Global Catalogue of Microorganisms (GCM) 10K type strain sequencing project: providing services to taxonomists for standard genome sequencing and annotation.</title>
        <authorList>
            <consortium name="The Broad Institute Genomics Platform"/>
            <consortium name="The Broad Institute Genome Sequencing Center for Infectious Disease"/>
            <person name="Wu L."/>
            <person name="Ma J."/>
        </authorList>
    </citation>
    <scope>NUCLEOTIDE SEQUENCE [LARGE SCALE GENOMIC DNA]</scope>
    <source>
        <strain evidence="4">JCM 1490</strain>
    </source>
</reference>
<keyword evidence="2" id="KW-0812">Transmembrane</keyword>
<organism evidence="3 4">
    <name type="scientific">Georgenia alba</name>
    <dbReference type="NCBI Taxonomy" id="2233858"/>
    <lineage>
        <taxon>Bacteria</taxon>
        <taxon>Bacillati</taxon>
        <taxon>Actinomycetota</taxon>
        <taxon>Actinomycetes</taxon>
        <taxon>Micrococcales</taxon>
        <taxon>Bogoriellaceae</taxon>
        <taxon>Georgenia</taxon>
    </lineage>
</organism>